<keyword evidence="2" id="KW-0812">Transmembrane</keyword>
<keyword evidence="3" id="KW-0732">Signal</keyword>
<evidence type="ECO:0000256" key="1">
    <source>
        <dbReference type="SAM" id="MobiDB-lite"/>
    </source>
</evidence>
<protein>
    <recommendedName>
        <fullName evidence="4">VWFA domain-containing protein</fullName>
    </recommendedName>
</protein>
<dbReference type="SMART" id="SM00327">
    <property type="entry name" value="VWA"/>
    <property type="match status" value="1"/>
</dbReference>
<dbReference type="NCBIfam" id="NF041940">
    <property type="entry name" value="choice_anch_X"/>
    <property type="match status" value="1"/>
</dbReference>
<reference evidence="5 6" key="1">
    <citation type="submission" date="2024-01" db="EMBL/GenBank/DDBJ databases">
        <title>The genome of the rayed Mediterranean limpet Patella caerulea (Linnaeus, 1758).</title>
        <authorList>
            <person name="Anh-Thu Weber A."/>
            <person name="Halstead-Nussloch G."/>
        </authorList>
    </citation>
    <scope>NUCLEOTIDE SEQUENCE [LARGE SCALE GENOMIC DNA]</scope>
    <source>
        <strain evidence="5">AATW-2023a</strain>
        <tissue evidence="5">Whole specimen</tissue>
    </source>
</reference>
<keyword evidence="6" id="KW-1185">Reference proteome</keyword>
<dbReference type="PANTHER" id="PTHR10579:SF177">
    <property type="entry name" value="CALCIUM-ACTIVATED CHLORIDE CHANNEL REGULATOR 4-LIKE PROTEIN"/>
    <property type="match status" value="1"/>
</dbReference>
<feature type="signal peptide" evidence="3">
    <location>
        <begin position="1"/>
        <end position="20"/>
    </location>
</feature>
<feature type="domain" description="VWFA" evidence="4">
    <location>
        <begin position="324"/>
        <end position="494"/>
    </location>
</feature>
<comment type="caution">
    <text evidence="5">The sequence shown here is derived from an EMBL/GenBank/DDBJ whole genome shotgun (WGS) entry which is preliminary data.</text>
</comment>
<evidence type="ECO:0000313" key="5">
    <source>
        <dbReference type="EMBL" id="KAK6165734.1"/>
    </source>
</evidence>
<dbReference type="InterPro" id="IPR002035">
    <property type="entry name" value="VWF_A"/>
</dbReference>
<name>A0AAN8GGA2_PATCE</name>
<gene>
    <name evidence="5" type="ORF">SNE40_022599</name>
</gene>
<keyword evidence="2" id="KW-0472">Membrane</keyword>
<dbReference type="EMBL" id="JAZGQO010000021">
    <property type="protein sequence ID" value="KAK6165734.1"/>
    <property type="molecule type" value="Genomic_DNA"/>
</dbReference>
<keyword evidence="2" id="KW-1133">Transmembrane helix</keyword>
<feature type="chain" id="PRO_5042997297" description="VWFA domain-containing protein" evidence="3">
    <location>
        <begin position="21"/>
        <end position="970"/>
    </location>
</feature>
<dbReference type="CDD" id="cd00198">
    <property type="entry name" value="vWFA"/>
    <property type="match status" value="1"/>
</dbReference>
<evidence type="ECO:0000259" key="4">
    <source>
        <dbReference type="PROSITE" id="PS50234"/>
    </source>
</evidence>
<dbReference type="Pfam" id="PF00092">
    <property type="entry name" value="VWA"/>
    <property type="match status" value="1"/>
</dbReference>
<evidence type="ECO:0000256" key="2">
    <source>
        <dbReference type="SAM" id="Phobius"/>
    </source>
</evidence>
<sequence>MENILLILISGFVLLPPTDCITRPTDIILDNNGYKNILVAIHPRVAEDPSLITSVKNMFIEASGYLYTATYHRAYFKDVTILIPANWKGDPSYQKATKEIYDNADVAISSPNISNHPAQPSTRSFSGCGSPGIRIQLTSTFFTDSHIEKDLGPRGRLLVHEWAHFRWGVFDEYPHDGEQLFYFSPSSGEYKPVTCNEHMEVRIYRRNTSPAVFCFNTTVTTGRYPDDCIFSPYDKGYFARKVSASIMHQTKVEGIKYFCDDNATNPNKVHNTEAPNKQNRMCRQRSTWSVILDSPDFKNNHNPPKDGLTTTPTFTVVKASKTRRVALVMDTSMNMDDGAADRLRQAAADFIHNGLSNNSQIGLVAFSDEAKIIHPMTSIKTNEDRERLKRSLPTPSGQDATSIGSGIHKAIQMLSSDGDDAGGAEILVLTNGRETLSPNVHDALPKLRKSGATMTVLALNQLSDDILTQAAHSSGGHFYFDTNHGESTSLVDALFTMRQDPAQNFNNPSIQIMSRAVKVLSGKNVTGHVSLDDDIGRNTVFTIMYSKTEPSISLRSPSGRIYSKMHPEYKADDEYNTIRIGIPEIAESGVWEYNITNTCTNVQKVTVMLSSEPLDDTSEPVKVDGVLSTTSVHQPDELLIHAEVTKGFLPVTGMEVTAIIDRPFADPIAIQLLDNGAGADVTKDDGVYSRYFTLFTGYGRYSVKIELTNPAGQALIRKSPVAHYATMMNEDGDVKADEPLVMYVSRTATAGSFHFKNIESVAPAAPVSTEDLINDIIPPVRITDLLLMKTSHQDQVVVLSWTAPGDDLDYDQAANYDIMMSHTVDDMINHKKSWKFVSQNNIQHGDLKSPKRAGMTETFVIKIPFVPNTKVSFVFSVRAIDKQGNMADKSNFVTTAFGYIPDYTSKDYQPLVETVKGDDEALAYKPILIVVFGSFFLVLFILLTVTFLICKNRRAGDSSITKQNGGFEKA</sequence>
<feature type="region of interest" description="Disordered" evidence="1">
    <location>
        <begin position="380"/>
        <end position="403"/>
    </location>
</feature>
<feature type="transmembrane region" description="Helical" evidence="2">
    <location>
        <begin position="927"/>
        <end position="950"/>
    </location>
</feature>
<accession>A0AAN8GGA2</accession>
<dbReference type="InterPro" id="IPR013642">
    <property type="entry name" value="CLCA_N"/>
</dbReference>
<proteinExistence type="predicted"/>
<dbReference type="InterPro" id="IPR036465">
    <property type="entry name" value="vWFA_dom_sf"/>
</dbReference>
<dbReference type="PROSITE" id="PS50234">
    <property type="entry name" value="VWFA"/>
    <property type="match status" value="1"/>
</dbReference>
<dbReference type="Proteomes" id="UP001347796">
    <property type="component" value="Unassembled WGS sequence"/>
</dbReference>
<dbReference type="SUPFAM" id="SSF53300">
    <property type="entry name" value="vWA-like"/>
    <property type="match status" value="1"/>
</dbReference>
<dbReference type="AlphaFoldDB" id="A0AAN8GGA2"/>
<evidence type="ECO:0000256" key="3">
    <source>
        <dbReference type="SAM" id="SignalP"/>
    </source>
</evidence>
<dbReference type="Gene3D" id="3.40.50.410">
    <property type="entry name" value="von Willebrand factor, type A domain"/>
    <property type="match status" value="1"/>
</dbReference>
<feature type="compositionally biased region" description="Polar residues" evidence="1">
    <location>
        <begin position="393"/>
        <end position="403"/>
    </location>
</feature>
<dbReference type="PANTHER" id="PTHR10579">
    <property type="entry name" value="CALCIUM-ACTIVATED CHLORIDE CHANNEL REGULATOR"/>
    <property type="match status" value="1"/>
</dbReference>
<dbReference type="Pfam" id="PF08434">
    <property type="entry name" value="CLCA"/>
    <property type="match status" value="1"/>
</dbReference>
<evidence type="ECO:0000313" key="6">
    <source>
        <dbReference type="Proteomes" id="UP001347796"/>
    </source>
</evidence>
<organism evidence="5 6">
    <name type="scientific">Patella caerulea</name>
    <name type="common">Rayed Mediterranean limpet</name>
    <dbReference type="NCBI Taxonomy" id="87958"/>
    <lineage>
        <taxon>Eukaryota</taxon>
        <taxon>Metazoa</taxon>
        <taxon>Spiralia</taxon>
        <taxon>Lophotrochozoa</taxon>
        <taxon>Mollusca</taxon>
        <taxon>Gastropoda</taxon>
        <taxon>Patellogastropoda</taxon>
        <taxon>Patelloidea</taxon>
        <taxon>Patellidae</taxon>
        <taxon>Patella</taxon>
    </lineage>
</organism>
<dbReference type="InterPro" id="IPR051266">
    <property type="entry name" value="CLCR"/>
</dbReference>